<feature type="domain" description="Protein kinase" evidence="2">
    <location>
        <begin position="363"/>
        <end position="709"/>
    </location>
</feature>
<dbReference type="InterPro" id="IPR000719">
    <property type="entry name" value="Prot_kinase_dom"/>
</dbReference>
<feature type="region of interest" description="Disordered" evidence="1">
    <location>
        <begin position="585"/>
        <end position="604"/>
    </location>
</feature>
<reference evidence="3" key="1">
    <citation type="journal article" date="2012" name="PLoS Genet.">
        <title>Comparative analysis of the genomes of two field isolates of the rice blast fungus Magnaporthe oryzae.</title>
        <authorList>
            <person name="Xue M."/>
            <person name="Yang J."/>
            <person name="Li Z."/>
            <person name="Hu S."/>
            <person name="Yao N."/>
            <person name="Dean R.A."/>
            <person name="Zhao W."/>
            <person name="Shen M."/>
            <person name="Zhang H."/>
            <person name="Li C."/>
            <person name="Liu L."/>
            <person name="Cao L."/>
            <person name="Xu X."/>
            <person name="Xing Y."/>
            <person name="Hsiang T."/>
            <person name="Zhang Z."/>
            <person name="Xu J.R."/>
            <person name="Peng Y.L."/>
        </authorList>
    </citation>
    <scope>NUCLEOTIDE SEQUENCE</scope>
    <source>
        <strain evidence="3">Y34</strain>
    </source>
</reference>
<organism evidence="3">
    <name type="scientific">Pyricularia oryzae (strain Y34)</name>
    <name type="common">Rice blast fungus</name>
    <name type="synonym">Magnaporthe oryzae</name>
    <dbReference type="NCBI Taxonomy" id="1143189"/>
    <lineage>
        <taxon>Eukaryota</taxon>
        <taxon>Fungi</taxon>
        <taxon>Dikarya</taxon>
        <taxon>Ascomycota</taxon>
        <taxon>Pezizomycotina</taxon>
        <taxon>Sordariomycetes</taxon>
        <taxon>Sordariomycetidae</taxon>
        <taxon>Magnaporthales</taxon>
        <taxon>Pyriculariaceae</taxon>
        <taxon>Pyricularia</taxon>
    </lineage>
</organism>
<dbReference type="AlphaFoldDB" id="A0AA97PKQ5"/>
<dbReference type="Proteomes" id="UP000011086">
    <property type="component" value="Unassembled WGS sequence"/>
</dbReference>
<dbReference type="GO" id="GO:0005524">
    <property type="term" value="F:ATP binding"/>
    <property type="evidence" value="ECO:0007669"/>
    <property type="project" value="InterPro"/>
</dbReference>
<feature type="compositionally biased region" description="Polar residues" evidence="1">
    <location>
        <begin position="585"/>
        <end position="595"/>
    </location>
</feature>
<dbReference type="PANTHER" id="PTHR24359:SF37">
    <property type="entry name" value="PROTEIN KINASE DOMAIN-CONTAINING PROTEIN"/>
    <property type="match status" value="1"/>
</dbReference>
<sequence>MPDQNHQTTPPDQGAKPTHATRTPPDKYNLAYNTVFVIVAIFSTTPPSEEATFQESMYSCFALPEQRKEPWVLGIGVPATGSLDWTGLDPDLHRDTGTRNSSRPRDPSAIPPQRQSSLITGSVSLRDQPGNPSSPGSPKVAGKKKGPGATPMPDLGKILRKERVASKWTEQPGSWFVPSKRLQKLVTRNAVRAELLKPGTETTTTTLKEILDAVCGTPRKPQSASARRLFAILTLINQAKVIGAVIDEGVTDGHLPLVHTSGNHRAGKLSLCRRVPLQKEPDACTSLAGLAPHVQEGFVNSQKTIDVPTFRLGPAGTLPIVIQHLELDWSTTLPFVHHKSMVGKDVQCFADSWRSGNGAADHSGASSGTRTGGFSEVCKIKIHSQQYNREDFPDLTNSEPRPPLPPLGTQTSKGGKGFFALKILKQNTTREMFDRERTTLERLMAYPQANIVRLLGTMERHNSNEDLPTYYLIFPWADSNLEDFMVAKHPVDGKPSRGAALTLWVARQALGLARALELLHHCSAVGRDGRQASKPFGRHGDIKPSNILWYCGAQRGDRDDDAGMGTLKLADFGAAEFHSEHTMETPANQAINTPSHRAPEYETGKPISPSVDVWSLGAVLLELVVWYMGGKAAWVGFRGARLDETDAMCAVHDKMVKNDSYYKLLRQNENGHVVGADVKESVHSVHEMLVVAADKRISSEDLVRKLETLVENCETAGRPLDSGRKRKRKRTSDDMNGVEPRRSVVCKTWIMS</sequence>
<accession>A0AA97PKQ5</accession>
<dbReference type="GO" id="GO:0004674">
    <property type="term" value="F:protein serine/threonine kinase activity"/>
    <property type="evidence" value="ECO:0007669"/>
    <property type="project" value="TreeGrafter"/>
</dbReference>
<protein>
    <submittedName>
        <fullName evidence="3">Protein kinase domain-containing protein</fullName>
    </submittedName>
</protein>
<evidence type="ECO:0000256" key="1">
    <source>
        <dbReference type="SAM" id="MobiDB-lite"/>
    </source>
</evidence>
<dbReference type="InterPro" id="IPR011009">
    <property type="entry name" value="Kinase-like_dom_sf"/>
</dbReference>
<dbReference type="SUPFAM" id="SSF56112">
    <property type="entry name" value="Protein kinase-like (PK-like)"/>
    <property type="match status" value="1"/>
</dbReference>
<proteinExistence type="predicted"/>
<dbReference type="Gene3D" id="1.10.510.10">
    <property type="entry name" value="Transferase(Phosphotransferase) domain 1"/>
    <property type="match status" value="1"/>
</dbReference>
<dbReference type="EMBL" id="JH793895">
    <property type="protein sequence ID" value="ELQ38182.1"/>
    <property type="molecule type" value="Genomic_DNA"/>
</dbReference>
<dbReference type="SMART" id="SM00220">
    <property type="entry name" value="S_TKc"/>
    <property type="match status" value="1"/>
</dbReference>
<dbReference type="PANTHER" id="PTHR24359">
    <property type="entry name" value="SERINE/THREONINE-PROTEIN KINASE SBK1"/>
    <property type="match status" value="1"/>
</dbReference>
<gene>
    <name evidence="3" type="ORF">OOU_Y34scaffold00550g6</name>
</gene>
<feature type="compositionally biased region" description="Polar residues" evidence="1">
    <location>
        <begin position="1"/>
        <end position="11"/>
    </location>
</feature>
<feature type="region of interest" description="Disordered" evidence="1">
    <location>
        <begin position="1"/>
        <end position="26"/>
    </location>
</feature>
<dbReference type="PROSITE" id="PS50011">
    <property type="entry name" value="PROTEIN_KINASE_DOM"/>
    <property type="match status" value="1"/>
</dbReference>
<feature type="region of interest" description="Disordered" evidence="1">
    <location>
        <begin position="389"/>
        <end position="411"/>
    </location>
</feature>
<keyword evidence="3" id="KW-0808">Transferase</keyword>
<dbReference type="CDD" id="cd00180">
    <property type="entry name" value="PKc"/>
    <property type="match status" value="1"/>
</dbReference>
<feature type="region of interest" description="Disordered" evidence="1">
    <location>
        <begin position="82"/>
        <end position="156"/>
    </location>
</feature>
<keyword evidence="3" id="KW-0418">Kinase</keyword>
<evidence type="ECO:0000259" key="2">
    <source>
        <dbReference type="PROSITE" id="PS50011"/>
    </source>
</evidence>
<feature type="region of interest" description="Disordered" evidence="1">
    <location>
        <begin position="717"/>
        <end position="739"/>
    </location>
</feature>
<evidence type="ECO:0000313" key="3">
    <source>
        <dbReference type="EMBL" id="ELQ38182.1"/>
    </source>
</evidence>
<feature type="compositionally biased region" description="Polar residues" evidence="1">
    <location>
        <begin position="113"/>
        <end position="125"/>
    </location>
</feature>
<name>A0AA97PKQ5_PYRO3</name>
<dbReference type="Pfam" id="PF00069">
    <property type="entry name" value="Pkinase"/>
    <property type="match status" value="1"/>
</dbReference>